<keyword evidence="2" id="KW-1185">Reference proteome</keyword>
<reference evidence="3" key="2">
    <citation type="submission" date="2025-08" db="UniProtKB">
        <authorList>
            <consortium name="RefSeq"/>
        </authorList>
    </citation>
    <scope>IDENTIFICATION</scope>
    <source>
        <tissue evidence="3">Leaf</tissue>
    </source>
</reference>
<evidence type="ECO:0000313" key="2">
    <source>
        <dbReference type="Proteomes" id="UP000813463"/>
    </source>
</evidence>
<evidence type="ECO:0000259" key="1">
    <source>
        <dbReference type="Pfam" id="PF14365"/>
    </source>
</evidence>
<dbReference type="Pfam" id="PF14365">
    <property type="entry name" value="Neprosin_AP"/>
    <property type="match status" value="1"/>
</dbReference>
<proteinExistence type="predicted"/>
<dbReference type="Proteomes" id="UP000813463">
    <property type="component" value="Chromosome 6"/>
</dbReference>
<sequence length="130" mass="15259">MQEKLCKALVYCKYITLVIIIEFNSQTKYGELYDCVDFYKQPAFDHPLLKNHSSHPQLRPSFVPEWTEAKNELLVENMQLEDGGCPEGTIPIRRWSKDEFIQLSRFIEDYFSRSKPNTKNQQQTGTHVSL</sequence>
<feature type="domain" description="Neprosin activation peptide" evidence="1">
    <location>
        <begin position="26"/>
        <end position="121"/>
    </location>
</feature>
<reference evidence="2" key="1">
    <citation type="journal article" date="2021" name="Nat. Commun.">
        <title>Genomic analyses provide insights into spinach domestication and the genetic basis of agronomic traits.</title>
        <authorList>
            <person name="Cai X."/>
            <person name="Sun X."/>
            <person name="Xu C."/>
            <person name="Sun H."/>
            <person name="Wang X."/>
            <person name="Ge C."/>
            <person name="Zhang Z."/>
            <person name="Wang Q."/>
            <person name="Fei Z."/>
            <person name="Jiao C."/>
            <person name="Wang Q."/>
        </authorList>
    </citation>
    <scope>NUCLEOTIDE SEQUENCE [LARGE SCALE GENOMIC DNA]</scope>
    <source>
        <strain evidence="2">cv. Varoflay</strain>
    </source>
</reference>
<dbReference type="PANTHER" id="PTHR31589:SF235">
    <property type="entry name" value="PROTEIN, PUTATIVE (DUF239)-RELATED"/>
    <property type="match status" value="1"/>
</dbReference>
<dbReference type="PANTHER" id="PTHR31589">
    <property type="entry name" value="PROTEIN, PUTATIVE (DUF239)-RELATED-RELATED"/>
    <property type="match status" value="1"/>
</dbReference>
<dbReference type="InterPro" id="IPR053168">
    <property type="entry name" value="Glutamic_endopeptidase"/>
</dbReference>
<protein>
    <recommendedName>
        <fullName evidence="1">Neprosin activation peptide domain-containing protein</fullName>
    </recommendedName>
</protein>
<name>A0ABM3QVH4_SPIOL</name>
<dbReference type="RefSeq" id="XP_056687371.1">
    <property type="nucleotide sequence ID" value="XM_056831393.1"/>
</dbReference>
<organism evidence="2 3">
    <name type="scientific">Spinacia oleracea</name>
    <name type="common">Spinach</name>
    <dbReference type="NCBI Taxonomy" id="3562"/>
    <lineage>
        <taxon>Eukaryota</taxon>
        <taxon>Viridiplantae</taxon>
        <taxon>Streptophyta</taxon>
        <taxon>Embryophyta</taxon>
        <taxon>Tracheophyta</taxon>
        <taxon>Spermatophyta</taxon>
        <taxon>Magnoliopsida</taxon>
        <taxon>eudicotyledons</taxon>
        <taxon>Gunneridae</taxon>
        <taxon>Pentapetalae</taxon>
        <taxon>Caryophyllales</taxon>
        <taxon>Chenopodiaceae</taxon>
        <taxon>Chenopodioideae</taxon>
        <taxon>Anserineae</taxon>
        <taxon>Spinacia</taxon>
    </lineage>
</organism>
<dbReference type="InterPro" id="IPR025521">
    <property type="entry name" value="Neprosin_propep"/>
</dbReference>
<accession>A0ABM3QVH4</accession>
<gene>
    <name evidence="3" type="primary">LOC130462656</name>
</gene>
<evidence type="ECO:0000313" key="3">
    <source>
        <dbReference type="RefSeq" id="XP_056687371.1"/>
    </source>
</evidence>
<dbReference type="GeneID" id="130462656"/>